<dbReference type="Gene3D" id="3.40.50.720">
    <property type="entry name" value="NAD(P)-binding Rossmann-like Domain"/>
    <property type="match status" value="2"/>
</dbReference>
<dbReference type="PRINTS" id="PR01713">
    <property type="entry name" value="NUCEPIMERASE"/>
</dbReference>
<dbReference type="PANTHER" id="PTHR43000">
    <property type="entry name" value="DTDP-D-GLUCOSE 4,6-DEHYDRATASE-RELATED"/>
    <property type="match status" value="1"/>
</dbReference>
<dbReference type="EC" id="4.2.1.47" evidence="3"/>
<dbReference type="InterPro" id="IPR001509">
    <property type="entry name" value="Epimerase_deHydtase"/>
</dbReference>
<name>A0A955L575_9BACT</name>
<evidence type="ECO:0000256" key="1">
    <source>
        <dbReference type="ARBA" id="ARBA00007637"/>
    </source>
</evidence>
<accession>A0A955L575</accession>
<gene>
    <name evidence="3" type="ORF">KC909_02710</name>
</gene>
<sequence length="358" mass="40762">MKILVTGGAGFIGSFLARKLLERGDDVVAIDNFNDYYSRRAKEFNLDLIRYSVGDEVQDSESDYIEKVLKKLDEFQNLDRDEISDFGRFEFEELDIRDFDALENLFKKHKFDAVMHLAAMAGVPYSLEKPRLYTEVNIDGTVNLLDLSNQNGVKKFVFGSSSSVYGNTSEVPFVETQDVDHPISPYAATKRMGEIICYTYQHLFDIQIICARIFGPIFGPLQRPYGMAAQRFIRQVDQNIPITVYGDGTMERDSTYIDDEVNGLIMCIDADIDFDILNIGTGSPVSVNEMAELTLKHMGKGKIDHIDKPATEVKITYADTSKAEEVLGYKAEIEYEEGVKRQIEIYKMMPDWYRALKI</sequence>
<evidence type="ECO:0000313" key="3">
    <source>
        <dbReference type="EMBL" id="MCA9383254.1"/>
    </source>
</evidence>
<feature type="domain" description="NAD-dependent epimerase/dehydratase" evidence="2">
    <location>
        <begin position="3"/>
        <end position="280"/>
    </location>
</feature>
<dbReference type="Pfam" id="PF01370">
    <property type="entry name" value="Epimerase"/>
    <property type="match status" value="1"/>
</dbReference>
<dbReference type="GO" id="GO:0008446">
    <property type="term" value="F:GDP-mannose 4,6-dehydratase activity"/>
    <property type="evidence" value="ECO:0007669"/>
    <property type="project" value="UniProtKB-EC"/>
</dbReference>
<evidence type="ECO:0000313" key="4">
    <source>
        <dbReference type="Proteomes" id="UP000783287"/>
    </source>
</evidence>
<dbReference type="Gene3D" id="3.90.25.10">
    <property type="entry name" value="UDP-galactose 4-epimerase, domain 1"/>
    <property type="match status" value="1"/>
</dbReference>
<protein>
    <submittedName>
        <fullName evidence="3">GDP-mannose 4,6-dehydratase</fullName>
        <ecNumber evidence="3">4.2.1.47</ecNumber>
    </submittedName>
</protein>
<organism evidence="3 4">
    <name type="scientific">Candidatus Dojkabacteria bacterium</name>
    <dbReference type="NCBI Taxonomy" id="2099670"/>
    <lineage>
        <taxon>Bacteria</taxon>
        <taxon>Candidatus Dojkabacteria</taxon>
    </lineage>
</organism>
<reference evidence="3" key="2">
    <citation type="journal article" date="2021" name="Microbiome">
        <title>Successional dynamics and alternative stable states in a saline activated sludge microbial community over 9 years.</title>
        <authorList>
            <person name="Wang Y."/>
            <person name="Ye J."/>
            <person name="Ju F."/>
            <person name="Liu L."/>
            <person name="Boyd J.A."/>
            <person name="Deng Y."/>
            <person name="Parks D.H."/>
            <person name="Jiang X."/>
            <person name="Yin X."/>
            <person name="Woodcroft B.J."/>
            <person name="Tyson G.W."/>
            <person name="Hugenholtz P."/>
            <person name="Polz M.F."/>
            <person name="Zhang T."/>
        </authorList>
    </citation>
    <scope>NUCLEOTIDE SEQUENCE</scope>
    <source>
        <strain evidence="3">HKST-UBA14</strain>
    </source>
</reference>
<dbReference type="Proteomes" id="UP000783287">
    <property type="component" value="Unassembled WGS sequence"/>
</dbReference>
<reference evidence="3" key="1">
    <citation type="submission" date="2020-04" db="EMBL/GenBank/DDBJ databases">
        <authorList>
            <person name="Zhang T."/>
        </authorList>
    </citation>
    <scope>NUCLEOTIDE SEQUENCE</scope>
    <source>
        <strain evidence="3">HKST-UBA14</strain>
    </source>
</reference>
<comment type="similarity">
    <text evidence="1">Belongs to the NAD(P)-dependent epimerase/dehydratase family.</text>
</comment>
<dbReference type="EMBL" id="JAGQLK010000045">
    <property type="protein sequence ID" value="MCA9383254.1"/>
    <property type="molecule type" value="Genomic_DNA"/>
</dbReference>
<dbReference type="InterPro" id="IPR036291">
    <property type="entry name" value="NAD(P)-bd_dom_sf"/>
</dbReference>
<evidence type="ECO:0000259" key="2">
    <source>
        <dbReference type="Pfam" id="PF01370"/>
    </source>
</evidence>
<proteinExistence type="inferred from homology"/>
<dbReference type="SUPFAM" id="SSF51735">
    <property type="entry name" value="NAD(P)-binding Rossmann-fold domains"/>
    <property type="match status" value="1"/>
</dbReference>
<keyword evidence="3" id="KW-0456">Lyase</keyword>
<dbReference type="AlphaFoldDB" id="A0A955L575"/>
<comment type="caution">
    <text evidence="3">The sequence shown here is derived from an EMBL/GenBank/DDBJ whole genome shotgun (WGS) entry which is preliminary data.</text>
</comment>